<name>A0A072UM08_MEDTR</name>
<sequence>MASSYAMNHRPDLVHRRLMEGDLNATLIRLWVGNLVAGMVAMVELVVVDE</sequence>
<evidence type="ECO:0000256" key="1">
    <source>
        <dbReference type="SAM" id="Phobius"/>
    </source>
</evidence>
<dbReference type="HOGENOM" id="CLU_3127351_0_0_1"/>
<dbReference type="AlphaFoldDB" id="A0A072UM08"/>
<keyword evidence="4" id="KW-1185">Reference proteome</keyword>
<keyword evidence="1" id="KW-0472">Membrane</keyword>
<accession>A0A072UM08</accession>
<feature type="transmembrane region" description="Helical" evidence="1">
    <location>
        <begin position="28"/>
        <end position="48"/>
    </location>
</feature>
<evidence type="ECO:0000313" key="4">
    <source>
        <dbReference type="Proteomes" id="UP000002051"/>
    </source>
</evidence>
<evidence type="ECO:0000313" key="2">
    <source>
        <dbReference type="EMBL" id="KEH30128.1"/>
    </source>
</evidence>
<reference evidence="2 4" key="2">
    <citation type="journal article" date="2014" name="BMC Genomics">
        <title>An improved genome release (version Mt4.0) for the model legume Medicago truncatula.</title>
        <authorList>
            <person name="Tang H."/>
            <person name="Krishnakumar V."/>
            <person name="Bidwell S."/>
            <person name="Rosen B."/>
            <person name="Chan A."/>
            <person name="Zhou S."/>
            <person name="Gentzbittel L."/>
            <person name="Childs K.L."/>
            <person name="Yandell M."/>
            <person name="Gundlach H."/>
            <person name="Mayer K.F."/>
            <person name="Schwartz D.C."/>
            <person name="Town C.D."/>
        </authorList>
    </citation>
    <scope>GENOME REANNOTATION</scope>
    <source>
        <strain evidence="2">A17</strain>
        <strain evidence="3 4">cv. Jemalong A17</strain>
    </source>
</reference>
<dbReference type="EnsemblPlants" id="KEH30128">
    <property type="protein sequence ID" value="KEH30128"/>
    <property type="gene ID" value="MTR_4g063695"/>
</dbReference>
<dbReference type="EMBL" id="CM001220">
    <property type="protein sequence ID" value="KEH30128.1"/>
    <property type="molecule type" value="Genomic_DNA"/>
</dbReference>
<proteinExistence type="predicted"/>
<reference evidence="2 4" key="1">
    <citation type="journal article" date="2011" name="Nature">
        <title>The Medicago genome provides insight into the evolution of rhizobial symbioses.</title>
        <authorList>
            <person name="Young N.D."/>
            <person name="Debelle F."/>
            <person name="Oldroyd G.E."/>
            <person name="Geurts R."/>
            <person name="Cannon S.B."/>
            <person name="Udvardi M.K."/>
            <person name="Benedito V.A."/>
            <person name="Mayer K.F."/>
            <person name="Gouzy J."/>
            <person name="Schoof H."/>
            <person name="Van de Peer Y."/>
            <person name="Proost S."/>
            <person name="Cook D.R."/>
            <person name="Meyers B.C."/>
            <person name="Spannagl M."/>
            <person name="Cheung F."/>
            <person name="De Mita S."/>
            <person name="Krishnakumar V."/>
            <person name="Gundlach H."/>
            <person name="Zhou S."/>
            <person name="Mudge J."/>
            <person name="Bharti A.K."/>
            <person name="Murray J.D."/>
            <person name="Naoumkina M.A."/>
            <person name="Rosen B."/>
            <person name="Silverstein K.A."/>
            <person name="Tang H."/>
            <person name="Rombauts S."/>
            <person name="Zhao P.X."/>
            <person name="Zhou P."/>
            <person name="Barbe V."/>
            <person name="Bardou P."/>
            <person name="Bechner M."/>
            <person name="Bellec A."/>
            <person name="Berger A."/>
            <person name="Berges H."/>
            <person name="Bidwell S."/>
            <person name="Bisseling T."/>
            <person name="Choisne N."/>
            <person name="Couloux A."/>
            <person name="Denny R."/>
            <person name="Deshpande S."/>
            <person name="Dai X."/>
            <person name="Doyle J.J."/>
            <person name="Dudez A.M."/>
            <person name="Farmer A.D."/>
            <person name="Fouteau S."/>
            <person name="Franken C."/>
            <person name="Gibelin C."/>
            <person name="Gish J."/>
            <person name="Goldstein S."/>
            <person name="Gonzalez A.J."/>
            <person name="Green P.J."/>
            <person name="Hallab A."/>
            <person name="Hartog M."/>
            <person name="Hua A."/>
            <person name="Humphray S.J."/>
            <person name="Jeong D.H."/>
            <person name="Jing Y."/>
            <person name="Jocker A."/>
            <person name="Kenton S.M."/>
            <person name="Kim D.J."/>
            <person name="Klee K."/>
            <person name="Lai H."/>
            <person name="Lang C."/>
            <person name="Lin S."/>
            <person name="Macmil S.L."/>
            <person name="Magdelenat G."/>
            <person name="Matthews L."/>
            <person name="McCorrison J."/>
            <person name="Monaghan E.L."/>
            <person name="Mun J.H."/>
            <person name="Najar F.Z."/>
            <person name="Nicholson C."/>
            <person name="Noirot C."/>
            <person name="O'Bleness M."/>
            <person name="Paule C.R."/>
            <person name="Poulain J."/>
            <person name="Prion F."/>
            <person name="Qin B."/>
            <person name="Qu C."/>
            <person name="Retzel E.F."/>
            <person name="Riddle C."/>
            <person name="Sallet E."/>
            <person name="Samain S."/>
            <person name="Samson N."/>
            <person name="Sanders I."/>
            <person name="Saurat O."/>
            <person name="Scarpelli C."/>
            <person name="Schiex T."/>
            <person name="Segurens B."/>
            <person name="Severin A.J."/>
            <person name="Sherrier D.J."/>
            <person name="Shi R."/>
            <person name="Sims S."/>
            <person name="Singer S.R."/>
            <person name="Sinharoy S."/>
            <person name="Sterck L."/>
            <person name="Viollet A."/>
            <person name="Wang B.B."/>
            <person name="Wang K."/>
            <person name="Wang M."/>
            <person name="Wang X."/>
            <person name="Warfsmann J."/>
            <person name="Weissenbach J."/>
            <person name="White D.D."/>
            <person name="White J.D."/>
            <person name="Wiley G.B."/>
            <person name="Wincker P."/>
            <person name="Xing Y."/>
            <person name="Yang L."/>
            <person name="Yao Z."/>
            <person name="Ying F."/>
            <person name="Zhai J."/>
            <person name="Zhou L."/>
            <person name="Zuber A."/>
            <person name="Denarie J."/>
            <person name="Dixon R.A."/>
            <person name="May G.D."/>
            <person name="Schwartz D.C."/>
            <person name="Rogers J."/>
            <person name="Quetier F."/>
            <person name="Town C.D."/>
            <person name="Roe B.A."/>
        </authorList>
    </citation>
    <scope>NUCLEOTIDE SEQUENCE [LARGE SCALE GENOMIC DNA]</scope>
    <source>
        <strain evidence="2">A17</strain>
        <strain evidence="3 4">cv. Jemalong A17</strain>
    </source>
</reference>
<reference evidence="3" key="3">
    <citation type="submission" date="2015-04" db="UniProtKB">
        <authorList>
            <consortium name="EnsemblPlants"/>
        </authorList>
    </citation>
    <scope>IDENTIFICATION</scope>
    <source>
        <strain evidence="3">cv. Jemalong A17</strain>
    </source>
</reference>
<protein>
    <submittedName>
        <fullName evidence="2">Transmembrane protein, putative</fullName>
    </submittedName>
</protein>
<dbReference type="PaxDb" id="3880-AES66071"/>
<keyword evidence="1 2" id="KW-0812">Transmembrane</keyword>
<organism evidence="2 4">
    <name type="scientific">Medicago truncatula</name>
    <name type="common">Barrel medic</name>
    <name type="synonym">Medicago tribuloides</name>
    <dbReference type="NCBI Taxonomy" id="3880"/>
    <lineage>
        <taxon>Eukaryota</taxon>
        <taxon>Viridiplantae</taxon>
        <taxon>Streptophyta</taxon>
        <taxon>Embryophyta</taxon>
        <taxon>Tracheophyta</taxon>
        <taxon>Spermatophyta</taxon>
        <taxon>Magnoliopsida</taxon>
        <taxon>eudicotyledons</taxon>
        <taxon>Gunneridae</taxon>
        <taxon>Pentapetalae</taxon>
        <taxon>rosids</taxon>
        <taxon>fabids</taxon>
        <taxon>Fabales</taxon>
        <taxon>Fabaceae</taxon>
        <taxon>Papilionoideae</taxon>
        <taxon>50 kb inversion clade</taxon>
        <taxon>NPAAA clade</taxon>
        <taxon>Hologalegina</taxon>
        <taxon>IRL clade</taxon>
        <taxon>Trifolieae</taxon>
        <taxon>Medicago</taxon>
    </lineage>
</organism>
<keyword evidence="1" id="KW-1133">Transmembrane helix</keyword>
<evidence type="ECO:0000313" key="3">
    <source>
        <dbReference type="EnsemblPlants" id="KEH30128"/>
    </source>
</evidence>
<gene>
    <name evidence="2" type="ordered locus">MTR_4g063695</name>
</gene>
<dbReference type="Proteomes" id="UP000002051">
    <property type="component" value="Chromosome 4"/>
</dbReference>